<proteinExistence type="predicted"/>
<dbReference type="RefSeq" id="WP_243538552.1">
    <property type="nucleotide sequence ID" value="NZ_CP093442.1"/>
</dbReference>
<evidence type="ECO:0000313" key="1">
    <source>
        <dbReference type="EMBL" id="UOF01933.1"/>
    </source>
</evidence>
<organism evidence="1 2">
    <name type="scientific">Bdellovibrio reynosensis</name>
    <dbReference type="NCBI Taxonomy" id="2835041"/>
    <lineage>
        <taxon>Bacteria</taxon>
        <taxon>Pseudomonadati</taxon>
        <taxon>Bdellovibrionota</taxon>
        <taxon>Bdellovibrionia</taxon>
        <taxon>Bdellovibrionales</taxon>
        <taxon>Pseudobdellovibrionaceae</taxon>
        <taxon>Bdellovibrio</taxon>
    </lineage>
</organism>
<dbReference type="EMBL" id="CP093442">
    <property type="protein sequence ID" value="UOF01933.1"/>
    <property type="molecule type" value="Genomic_DNA"/>
</dbReference>
<keyword evidence="2" id="KW-1185">Reference proteome</keyword>
<protein>
    <submittedName>
        <fullName evidence="1">Uncharacterized protein</fullName>
    </submittedName>
</protein>
<reference evidence="1" key="1">
    <citation type="submission" date="2022-03" db="EMBL/GenBank/DDBJ databases">
        <title>Genome Identification and Characterization of new species Bdellovibrio reynosense LBG001 sp. nov. from a Mexico soil sample.</title>
        <authorList>
            <person name="Camilli A."/>
            <person name="Ajao Y."/>
            <person name="Guo X."/>
        </authorList>
    </citation>
    <scope>NUCLEOTIDE SEQUENCE</scope>
    <source>
        <strain evidence="1">LBG001</strain>
    </source>
</reference>
<dbReference type="Proteomes" id="UP000830116">
    <property type="component" value="Chromosome"/>
</dbReference>
<evidence type="ECO:0000313" key="2">
    <source>
        <dbReference type="Proteomes" id="UP000830116"/>
    </source>
</evidence>
<accession>A0ABY4CEG7</accession>
<name>A0ABY4CEG7_9BACT</name>
<sequence length="226" mass="25884">MRASGDVLEQPVACMKSKETCAIQVMGSGFHYAKKDKKLHAGAGSALMRLSENQWRLVKGSLWVEDSKGLEVDTLHGSLSAKHGEYWAIEKNGRVLVRNIDSDLKVTFRDGKSLEVPEGFEFWMEGLGVDGRSHYSMVKPIDMKDHLPLWNSLWQGSKADFVAKVKRTKEYWGDLTQKSADLYQALVERKIASDQEAHQRLQEKKKRQALEKAQQRELYRSRVFDR</sequence>
<gene>
    <name evidence="1" type="ORF">MNR06_03065</name>
</gene>